<dbReference type="STRING" id="1077348.A0A2G8SK17"/>
<accession>A0A2G8SK17</accession>
<dbReference type="OrthoDB" id="3238644at2759"/>
<sequence>MHRATSSTSSSSSSSSSYRSRRRPLTRDQLLKGLEILGPQSHPLPFELPPSPPASRESSPAPGTKRRHEPDSEPPHHKKPRTSSSSSTSRPQLPSRPVPIPSSSRHEPSEDGEVKEEPSESRAFTPITFPANFPVHRPRRGVLPTSEWDSIYDKCFANGRMLKYSAYARVAAAHPTTSKDYKALHDPLDPNSPYAKHSLLMARLELVDSLLHFVYGLWGKENAVRTCYRASWRTVEEAISKTEAKWQAESRDDREKAFLGLIQLLHAFIHGRKVRHRMTSVDQLNDNKLSRLKLQWEMDQKKLEAKAQAAANPAPAMLPSPASSSTTNSSHSTPLGEHASPPVAPPPLPASNRDQITLPPQIVTHPVNAQYVWENKSQSGGLRAALDRIYTSQQTLSLPVLCRHFPRTFARVINTTLSPTDEHEPDFQDDECELYWPGQVITGDGLGWVCLMGMSMIKELGREYGYQGVDGVILRRPGDANLGHADPRFDPHTR</sequence>
<feature type="compositionally biased region" description="Low complexity" evidence="1">
    <location>
        <begin position="306"/>
        <end position="334"/>
    </location>
</feature>
<dbReference type="Proteomes" id="UP000230002">
    <property type="component" value="Unassembled WGS sequence"/>
</dbReference>
<evidence type="ECO:0000313" key="3">
    <source>
        <dbReference type="Proteomes" id="UP000230002"/>
    </source>
</evidence>
<organism evidence="2 3">
    <name type="scientific">Ganoderma sinense ZZ0214-1</name>
    <dbReference type="NCBI Taxonomy" id="1077348"/>
    <lineage>
        <taxon>Eukaryota</taxon>
        <taxon>Fungi</taxon>
        <taxon>Dikarya</taxon>
        <taxon>Basidiomycota</taxon>
        <taxon>Agaricomycotina</taxon>
        <taxon>Agaricomycetes</taxon>
        <taxon>Polyporales</taxon>
        <taxon>Polyporaceae</taxon>
        <taxon>Ganoderma</taxon>
    </lineage>
</organism>
<feature type="region of interest" description="Disordered" evidence="1">
    <location>
        <begin position="305"/>
        <end position="355"/>
    </location>
</feature>
<protein>
    <submittedName>
        <fullName evidence="2">Uncharacterized protein</fullName>
    </submittedName>
</protein>
<dbReference type="AlphaFoldDB" id="A0A2G8SK17"/>
<name>A0A2G8SK17_9APHY</name>
<proteinExistence type="predicted"/>
<comment type="caution">
    <text evidence="2">The sequence shown here is derived from an EMBL/GenBank/DDBJ whole genome shotgun (WGS) entry which is preliminary data.</text>
</comment>
<reference evidence="2 3" key="1">
    <citation type="journal article" date="2015" name="Sci. Rep.">
        <title>Chromosome-level genome map provides insights into diverse defense mechanisms in the medicinal fungus Ganoderma sinense.</title>
        <authorList>
            <person name="Zhu Y."/>
            <person name="Xu J."/>
            <person name="Sun C."/>
            <person name="Zhou S."/>
            <person name="Xu H."/>
            <person name="Nelson D.R."/>
            <person name="Qian J."/>
            <person name="Song J."/>
            <person name="Luo H."/>
            <person name="Xiang L."/>
            <person name="Li Y."/>
            <person name="Xu Z."/>
            <person name="Ji A."/>
            <person name="Wang L."/>
            <person name="Lu S."/>
            <person name="Hayward A."/>
            <person name="Sun W."/>
            <person name="Li X."/>
            <person name="Schwartz D.C."/>
            <person name="Wang Y."/>
            <person name="Chen S."/>
        </authorList>
    </citation>
    <scope>NUCLEOTIDE SEQUENCE [LARGE SCALE GENOMIC DNA]</scope>
    <source>
        <strain evidence="2 3">ZZ0214-1</strain>
    </source>
</reference>
<dbReference type="EMBL" id="AYKW01000006">
    <property type="protein sequence ID" value="PIL34103.1"/>
    <property type="molecule type" value="Genomic_DNA"/>
</dbReference>
<evidence type="ECO:0000313" key="2">
    <source>
        <dbReference type="EMBL" id="PIL34103.1"/>
    </source>
</evidence>
<gene>
    <name evidence="2" type="ORF">GSI_03814</name>
</gene>
<feature type="compositionally biased region" description="Low complexity" evidence="1">
    <location>
        <begin position="82"/>
        <end position="93"/>
    </location>
</feature>
<feature type="compositionally biased region" description="Low complexity" evidence="1">
    <location>
        <begin position="1"/>
        <end position="18"/>
    </location>
</feature>
<keyword evidence="3" id="KW-1185">Reference proteome</keyword>
<evidence type="ECO:0000256" key="1">
    <source>
        <dbReference type="SAM" id="MobiDB-lite"/>
    </source>
</evidence>
<feature type="region of interest" description="Disordered" evidence="1">
    <location>
        <begin position="1"/>
        <end position="127"/>
    </location>
</feature>